<evidence type="ECO:0000313" key="3">
    <source>
        <dbReference type="Proteomes" id="UP001174691"/>
    </source>
</evidence>
<dbReference type="InterPro" id="IPR022385">
    <property type="entry name" value="Rhs_assc_core"/>
</dbReference>
<sequence>MTKALVTQAVARACRFELLILAEADRRLQGEVEEGFPVVHRIGVLLVKLNGVSSVLELLQSGQVLTYEEYYPFGASSNLATTSTAGTPWAPPRKRYRFLQRERDAETGFSYHGARYLAPWHGRWISADALGFVDGLNLYAYAHNNPVKLVDPGGNQAVPNQNPDGTPTQPVTAGSQQDPVPRGISSLRQTPDAGNKPEGNTSVSPKVFGAEASLSVPVGPSLRLDQAYELLRILLFRPNFWV</sequence>
<dbReference type="EMBL" id="JANBVN010000245">
    <property type="protein sequence ID" value="KAJ9131124.1"/>
    <property type="molecule type" value="Genomic_DNA"/>
</dbReference>
<evidence type="ECO:0008006" key="4">
    <source>
        <dbReference type="Google" id="ProtNLM"/>
    </source>
</evidence>
<accession>A0AA38R964</accession>
<keyword evidence="3" id="KW-1185">Reference proteome</keyword>
<dbReference type="InterPro" id="IPR050708">
    <property type="entry name" value="T6SS_VgrG/RHS"/>
</dbReference>
<dbReference type="PANTHER" id="PTHR32305:SF15">
    <property type="entry name" value="PROTEIN RHSA-RELATED"/>
    <property type="match status" value="1"/>
</dbReference>
<dbReference type="Gene3D" id="2.180.10.10">
    <property type="entry name" value="RHS repeat-associated core"/>
    <property type="match status" value="1"/>
</dbReference>
<dbReference type="PANTHER" id="PTHR32305">
    <property type="match status" value="1"/>
</dbReference>
<gene>
    <name evidence="2" type="ORF">NKR19_g9637</name>
</gene>
<dbReference type="Proteomes" id="UP001174691">
    <property type="component" value="Unassembled WGS sequence"/>
</dbReference>
<name>A0AA38R964_9PEZI</name>
<proteinExistence type="predicted"/>
<evidence type="ECO:0000313" key="2">
    <source>
        <dbReference type="EMBL" id="KAJ9131124.1"/>
    </source>
</evidence>
<dbReference type="NCBIfam" id="TIGR03696">
    <property type="entry name" value="Rhs_assc_core"/>
    <property type="match status" value="1"/>
</dbReference>
<reference evidence="2" key="1">
    <citation type="submission" date="2022-07" db="EMBL/GenBank/DDBJ databases">
        <title>Fungi with potential for degradation of polypropylene.</title>
        <authorList>
            <person name="Gostincar C."/>
        </authorList>
    </citation>
    <scope>NUCLEOTIDE SEQUENCE</scope>
    <source>
        <strain evidence="2">EXF-13287</strain>
    </source>
</reference>
<dbReference type="AlphaFoldDB" id="A0AA38R964"/>
<evidence type="ECO:0000256" key="1">
    <source>
        <dbReference type="SAM" id="MobiDB-lite"/>
    </source>
</evidence>
<protein>
    <recommendedName>
        <fullName evidence="4">RHS repeat-associated core domain-containing protein</fullName>
    </recommendedName>
</protein>
<organism evidence="2 3">
    <name type="scientific">Coniochaeta hoffmannii</name>
    <dbReference type="NCBI Taxonomy" id="91930"/>
    <lineage>
        <taxon>Eukaryota</taxon>
        <taxon>Fungi</taxon>
        <taxon>Dikarya</taxon>
        <taxon>Ascomycota</taxon>
        <taxon>Pezizomycotina</taxon>
        <taxon>Sordariomycetes</taxon>
        <taxon>Sordariomycetidae</taxon>
        <taxon>Coniochaetales</taxon>
        <taxon>Coniochaetaceae</taxon>
        <taxon>Coniochaeta</taxon>
    </lineage>
</organism>
<feature type="compositionally biased region" description="Polar residues" evidence="1">
    <location>
        <begin position="157"/>
        <end position="178"/>
    </location>
</feature>
<feature type="region of interest" description="Disordered" evidence="1">
    <location>
        <begin position="151"/>
        <end position="204"/>
    </location>
</feature>
<comment type="caution">
    <text evidence="2">The sequence shown here is derived from an EMBL/GenBank/DDBJ whole genome shotgun (WGS) entry which is preliminary data.</text>
</comment>